<comment type="caution">
    <text evidence="1">The sequence shown here is derived from an EMBL/GenBank/DDBJ whole genome shotgun (WGS) entry which is preliminary data.</text>
</comment>
<dbReference type="RefSeq" id="XP_060323361.1">
    <property type="nucleotide sequence ID" value="XM_060470352.1"/>
</dbReference>
<dbReference type="AlphaFoldDB" id="A0AA39JE81"/>
<name>A0AA39JE81_ARMTA</name>
<dbReference type="Proteomes" id="UP001175211">
    <property type="component" value="Unassembled WGS sequence"/>
</dbReference>
<accession>A0AA39JE81</accession>
<gene>
    <name evidence="1" type="ORF">EV420DRAFT_1486172</name>
</gene>
<keyword evidence="2" id="KW-1185">Reference proteome</keyword>
<reference evidence="1" key="1">
    <citation type="submission" date="2023-06" db="EMBL/GenBank/DDBJ databases">
        <authorList>
            <consortium name="Lawrence Berkeley National Laboratory"/>
            <person name="Ahrendt S."/>
            <person name="Sahu N."/>
            <person name="Indic B."/>
            <person name="Wong-Bajracharya J."/>
            <person name="Merenyi Z."/>
            <person name="Ke H.-M."/>
            <person name="Monk M."/>
            <person name="Kocsube S."/>
            <person name="Drula E."/>
            <person name="Lipzen A."/>
            <person name="Balint B."/>
            <person name="Henrissat B."/>
            <person name="Andreopoulos B."/>
            <person name="Martin F.M."/>
            <person name="Harder C.B."/>
            <person name="Rigling D."/>
            <person name="Ford K.L."/>
            <person name="Foster G.D."/>
            <person name="Pangilinan J."/>
            <person name="Papanicolaou A."/>
            <person name="Barry K."/>
            <person name="LaButti K."/>
            <person name="Viragh M."/>
            <person name="Koriabine M."/>
            <person name="Yan M."/>
            <person name="Riley R."/>
            <person name="Champramary S."/>
            <person name="Plett K.L."/>
            <person name="Tsai I.J."/>
            <person name="Slot J."/>
            <person name="Sipos G."/>
            <person name="Plett J."/>
            <person name="Nagy L.G."/>
            <person name="Grigoriev I.V."/>
        </authorList>
    </citation>
    <scope>NUCLEOTIDE SEQUENCE</scope>
    <source>
        <strain evidence="1">CCBAS 213</strain>
    </source>
</reference>
<organism evidence="1 2">
    <name type="scientific">Armillaria tabescens</name>
    <name type="common">Ringless honey mushroom</name>
    <name type="synonym">Agaricus tabescens</name>
    <dbReference type="NCBI Taxonomy" id="1929756"/>
    <lineage>
        <taxon>Eukaryota</taxon>
        <taxon>Fungi</taxon>
        <taxon>Dikarya</taxon>
        <taxon>Basidiomycota</taxon>
        <taxon>Agaricomycotina</taxon>
        <taxon>Agaricomycetes</taxon>
        <taxon>Agaricomycetidae</taxon>
        <taxon>Agaricales</taxon>
        <taxon>Marasmiineae</taxon>
        <taxon>Physalacriaceae</taxon>
        <taxon>Desarmillaria</taxon>
    </lineage>
</organism>
<dbReference type="EMBL" id="JAUEPS010000082">
    <property type="protein sequence ID" value="KAK0439719.1"/>
    <property type="molecule type" value="Genomic_DNA"/>
</dbReference>
<protein>
    <submittedName>
        <fullName evidence="1">Uncharacterized protein</fullName>
    </submittedName>
</protein>
<evidence type="ECO:0000313" key="2">
    <source>
        <dbReference type="Proteomes" id="UP001175211"/>
    </source>
</evidence>
<evidence type="ECO:0000313" key="1">
    <source>
        <dbReference type="EMBL" id="KAK0439719.1"/>
    </source>
</evidence>
<sequence>MATSSTLLSSFFICCNSYRPVFAMEGKTNQALLEQLRREHTFDLILWVHAEKKRRRSYRWRKGRMRGSAAKDEERPNSDVNAAIAFQSKRRARKTDGRFDNVPFDPRFAADFTNTTSTFEGRRKLPVLTPDTLSTELFKDTAVDSVSTATNSSDVPMRCISTTSFASIKIALNIAYSNQREMHSVLSSRPLCVVQLFRTLGFHTHRGSPIWWISINGQTRIAGNTTTLPSHLSSVQSSQESSIQDFDLRDDRRRRFPRGLEGTDFGGWEGTESDQDWVQVAAHGSSVMRALVTIAVENASMEFSALPALTFPQHSDCSMCWMFALWVYGKGRREIAVRSRMQAKGAIGVLGCLERIYAWSSSIRCCRHWRIWAKEGKQQGCTDRQAAIRRTTKQHYSMPGCRLAKYLLCLPAMHSSRLGFRLTDIARINLEQNRVNKDAA</sequence>
<dbReference type="GeneID" id="85353900"/>
<proteinExistence type="predicted"/>